<dbReference type="OrthoDB" id="9791628at2"/>
<dbReference type="Proteomes" id="UP000054223">
    <property type="component" value="Unassembled WGS sequence"/>
</dbReference>
<evidence type="ECO:0000313" key="5">
    <source>
        <dbReference type="EMBL" id="KUG06411.1"/>
    </source>
</evidence>
<evidence type="ECO:0000256" key="3">
    <source>
        <dbReference type="PROSITE-ProRule" id="PRU01106"/>
    </source>
</evidence>
<comment type="caution">
    <text evidence="5">The sequence shown here is derived from an EMBL/GenBank/DDBJ whole genome shotgun (WGS) entry which is preliminary data.</text>
</comment>
<dbReference type="GO" id="GO:0005829">
    <property type="term" value="C:cytosol"/>
    <property type="evidence" value="ECO:0007669"/>
    <property type="project" value="TreeGrafter"/>
</dbReference>
<evidence type="ECO:0000256" key="2">
    <source>
        <dbReference type="ARBA" id="ARBA00022801"/>
    </source>
</evidence>
<dbReference type="CDD" id="cd03442">
    <property type="entry name" value="BFIT_BACH"/>
    <property type="match status" value="1"/>
</dbReference>
<dbReference type="AlphaFoldDB" id="A0A9X0L3E7"/>
<gene>
    <name evidence="5" type="ORF">ASU33_03375</name>
</gene>
<dbReference type="GO" id="GO:0052816">
    <property type="term" value="F:long-chain fatty acyl-CoA hydrolase activity"/>
    <property type="evidence" value="ECO:0007669"/>
    <property type="project" value="TreeGrafter"/>
</dbReference>
<dbReference type="GO" id="GO:0009062">
    <property type="term" value="P:fatty acid catabolic process"/>
    <property type="evidence" value="ECO:0007669"/>
    <property type="project" value="TreeGrafter"/>
</dbReference>
<evidence type="ECO:0000313" key="6">
    <source>
        <dbReference type="Proteomes" id="UP000054223"/>
    </source>
</evidence>
<comment type="similarity">
    <text evidence="1">Belongs to the acyl coenzyme A hydrolase family.</text>
</comment>
<evidence type="ECO:0000256" key="1">
    <source>
        <dbReference type="ARBA" id="ARBA00010458"/>
    </source>
</evidence>
<organism evidence="5 6">
    <name type="scientific">Solirubrum puertoriconensis</name>
    <dbReference type="NCBI Taxonomy" id="1751427"/>
    <lineage>
        <taxon>Bacteria</taxon>
        <taxon>Pseudomonadati</taxon>
        <taxon>Bacteroidota</taxon>
        <taxon>Cytophagia</taxon>
        <taxon>Cytophagales</taxon>
    </lineage>
</organism>
<evidence type="ECO:0000259" key="4">
    <source>
        <dbReference type="PROSITE" id="PS51770"/>
    </source>
</evidence>
<keyword evidence="6" id="KW-1185">Reference proteome</keyword>
<dbReference type="PANTHER" id="PTHR11049">
    <property type="entry name" value="ACYL COENZYME A THIOESTER HYDROLASE"/>
    <property type="match status" value="1"/>
</dbReference>
<dbReference type="GO" id="GO:0006637">
    <property type="term" value="P:acyl-CoA metabolic process"/>
    <property type="evidence" value="ECO:0007669"/>
    <property type="project" value="TreeGrafter"/>
</dbReference>
<protein>
    <submittedName>
        <fullName evidence="5">Acyl-CoA thioesterase</fullName>
    </submittedName>
</protein>
<dbReference type="InterPro" id="IPR033120">
    <property type="entry name" value="HOTDOG_ACOT"/>
</dbReference>
<dbReference type="InterPro" id="IPR029069">
    <property type="entry name" value="HotDog_dom_sf"/>
</dbReference>
<dbReference type="InterPro" id="IPR006683">
    <property type="entry name" value="Thioestr_dom"/>
</dbReference>
<name>A0A9X0L3E7_SOLP1</name>
<reference evidence="5 6" key="1">
    <citation type="submission" date="2015-11" db="EMBL/GenBank/DDBJ databases">
        <title>Solirubrum puertoriconensis gen. nov. an environmental bacteria isolated in Puerto Rico.</title>
        <authorList>
            <person name="Cuebas-Irizarry M.F."/>
            <person name="Montalvo-Rodriguez R."/>
        </authorList>
    </citation>
    <scope>NUCLEOTIDE SEQUENCE [LARGE SCALE GENOMIC DNA]</scope>
    <source>
        <strain evidence="5 6">MC1A</strain>
    </source>
</reference>
<dbReference type="RefSeq" id="WP_059072108.1">
    <property type="nucleotide sequence ID" value="NZ_LNAL01000008.1"/>
</dbReference>
<dbReference type="Pfam" id="PF03061">
    <property type="entry name" value="4HBT"/>
    <property type="match status" value="1"/>
</dbReference>
<keyword evidence="2 3" id="KW-0378">Hydrolase</keyword>
<dbReference type="SUPFAM" id="SSF54637">
    <property type="entry name" value="Thioesterase/thiol ester dehydrase-isomerase"/>
    <property type="match status" value="1"/>
</dbReference>
<feature type="domain" description="HotDog ACOT-type" evidence="4">
    <location>
        <begin position="10"/>
        <end position="122"/>
    </location>
</feature>
<dbReference type="PROSITE" id="PS51770">
    <property type="entry name" value="HOTDOG_ACOT"/>
    <property type="match status" value="1"/>
</dbReference>
<dbReference type="InterPro" id="IPR040170">
    <property type="entry name" value="Cytosol_ACT"/>
</dbReference>
<accession>A0A9X0L3E7</accession>
<dbReference type="EMBL" id="LNAL01000008">
    <property type="protein sequence ID" value="KUG06411.1"/>
    <property type="molecule type" value="Genomic_DNA"/>
</dbReference>
<sequence length="129" mass="14365">MTPELTQRIALAETRIFKAVFPSTTNHYDTLFGGTAMQLMDEVAFIAATRFSRKRMVTVSSDKIDFRIPIPAGTIVELIGRVARIGNKSLDVEVDIFTEEMYSDARQHAVAGTFTFVAIDEHKVPISVL</sequence>
<dbReference type="Gene3D" id="3.10.129.10">
    <property type="entry name" value="Hotdog Thioesterase"/>
    <property type="match status" value="1"/>
</dbReference>
<proteinExistence type="inferred from homology"/>
<dbReference type="PANTHER" id="PTHR11049:SF24">
    <property type="entry name" value="CYTOSOLIC ACYL COENZYME A THIOESTER HYDROLASE"/>
    <property type="match status" value="1"/>
</dbReference>